<dbReference type="Proteomes" id="UP001589733">
    <property type="component" value="Unassembled WGS sequence"/>
</dbReference>
<organism evidence="1 2">
    <name type="scientific">Deinococcus oregonensis</name>
    <dbReference type="NCBI Taxonomy" id="1805970"/>
    <lineage>
        <taxon>Bacteria</taxon>
        <taxon>Thermotogati</taxon>
        <taxon>Deinococcota</taxon>
        <taxon>Deinococci</taxon>
        <taxon>Deinococcales</taxon>
        <taxon>Deinococcaceae</taxon>
        <taxon>Deinococcus</taxon>
    </lineage>
</organism>
<protein>
    <submittedName>
        <fullName evidence="1">Phytoene desaturase family protein</fullName>
    </submittedName>
</protein>
<dbReference type="EMBL" id="JBHLYR010000041">
    <property type="protein sequence ID" value="MFB9992851.1"/>
    <property type="molecule type" value="Genomic_DNA"/>
</dbReference>
<name>A0ABV6AZC2_9DEIO</name>
<dbReference type="SUPFAM" id="SSF51905">
    <property type="entry name" value="FAD/NAD(P)-binding domain"/>
    <property type="match status" value="1"/>
</dbReference>
<evidence type="ECO:0000313" key="2">
    <source>
        <dbReference type="Proteomes" id="UP001589733"/>
    </source>
</evidence>
<dbReference type="InterPro" id="IPR036188">
    <property type="entry name" value="FAD/NAD-bd_sf"/>
</dbReference>
<proteinExistence type="predicted"/>
<gene>
    <name evidence="1" type="ORF">ACFFLM_12830</name>
</gene>
<reference evidence="1 2" key="1">
    <citation type="submission" date="2024-09" db="EMBL/GenBank/DDBJ databases">
        <authorList>
            <person name="Sun Q."/>
            <person name="Mori K."/>
        </authorList>
    </citation>
    <scope>NUCLEOTIDE SEQUENCE [LARGE SCALE GENOMIC DNA]</scope>
    <source>
        <strain evidence="1 2">JCM 13503</strain>
    </source>
</reference>
<evidence type="ECO:0000313" key="1">
    <source>
        <dbReference type="EMBL" id="MFB9992851.1"/>
    </source>
</evidence>
<dbReference type="PANTHER" id="PTHR10668:SF105">
    <property type="entry name" value="DEHYDROGENASE-RELATED"/>
    <property type="match status" value="1"/>
</dbReference>
<dbReference type="PANTHER" id="PTHR10668">
    <property type="entry name" value="PHYTOENE DEHYDROGENASE"/>
    <property type="match status" value="1"/>
</dbReference>
<keyword evidence="2" id="KW-1185">Reference proteome</keyword>
<sequence>MPRTPDHTEWDAIVIGSGPNGLAGAVTLARAGLRVLVLERNATPGGGLSSAALTLPGFVHDVGSAIHPLGLASPAFRDWPLHAFGLDWITPPAPFGHVLEDGRGVVIEQSLDATAERLGAGGRGWRTLFGPMLAGWEGMLDDVLRPLPRLPKHPLTLARFGLRGVPPATLGAAVLKTPEAQAAWAGLAAHAILPLSVPGTGAAALMLGTLAHAVNWPFPRGGAQSLTNALVAYLRFLGGNLQTGVNVHSLKDLPPARVVLVDSSPRVLLDLLGDAAPPAYQRWVERYRYGNGILKLDYALSGPVPWLDPALARAGTLHLGGTLEAIAEAEASVSRGGLPERPYVLAAQHTLFDPSRIDTARAPAGAQTFWAYAHVPPQTPDTYAEIIEAQIERAAPGFRDLILGRTTTNARQLQALSPVFEGGDVNGGKGDLWGLLARPVPTSTPYRTPDPRVYLCSSATPPGGGIHGMGGYWAAQAALRDHGLLSSLGHQETPLMTEQGR</sequence>
<dbReference type="Gene3D" id="3.50.50.60">
    <property type="entry name" value="FAD/NAD(P)-binding domain"/>
    <property type="match status" value="1"/>
</dbReference>
<accession>A0ABV6AZC2</accession>
<dbReference type="RefSeq" id="WP_380010539.1">
    <property type="nucleotide sequence ID" value="NZ_JBHLYR010000041.1"/>
</dbReference>
<dbReference type="PRINTS" id="PR00368">
    <property type="entry name" value="FADPNR"/>
</dbReference>
<dbReference type="Pfam" id="PF13450">
    <property type="entry name" value="NAD_binding_8"/>
    <property type="match status" value="1"/>
</dbReference>
<comment type="caution">
    <text evidence="1">The sequence shown here is derived from an EMBL/GenBank/DDBJ whole genome shotgun (WGS) entry which is preliminary data.</text>
</comment>